<gene>
    <name evidence="5" type="ORF">GXY80_09880</name>
</gene>
<dbReference type="Gene3D" id="1.10.10.10">
    <property type="entry name" value="Winged helix-like DNA-binding domain superfamily/Winged helix DNA-binding domain"/>
    <property type="match status" value="1"/>
</dbReference>
<dbReference type="Pfam" id="PF00392">
    <property type="entry name" value="GntR"/>
    <property type="match status" value="1"/>
</dbReference>
<evidence type="ECO:0000259" key="4">
    <source>
        <dbReference type="PROSITE" id="PS50949"/>
    </source>
</evidence>
<dbReference type="InterPro" id="IPR011711">
    <property type="entry name" value="GntR_C"/>
</dbReference>
<reference evidence="5" key="2">
    <citation type="submission" date="2020-01" db="EMBL/GenBank/DDBJ databases">
        <authorList>
            <person name="Campanaro S."/>
        </authorList>
    </citation>
    <scope>NUCLEOTIDE SEQUENCE</scope>
    <source>
        <strain evidence="5">AS06rmzACSIP_7</strain>
    </source>
</reference>
<dbReference type="SMART" id="SM00895">
    <property type="entry name" value="FCD"/>
    <property type="match status" value="1"/>
</dbReference>
<name>A0A971M4T0_9BACT</name>
<feature type="non-terminal residue" evidence="5">
    <location>
        <position position="210"/>
    </location>
</feature>
<dbReference type="InterPro" id="IPR008920">
    <property type="entry name" value="TF_FadR/GntR_C"/>
</dbReference>
<dbReference type="Gene3D" id="1.20.120.530">
    <property type="entry name" value="GntR ligand-binding domain-like"/>
    <property type="match status" value="1"/>
</dbReference>
<evidence type="ECO:0000256" key="3">
    <source>
        <dbReference type="ARBA" id="ARBA00023163"/>
    </source>
</evidence>
<dbReference type="SMART" id="SM00345">
    <property type="entry name" value="HTH_GNTR"/>
    <property type="match status" value="1"/>
</dbReference>
<evidence type="ECO:0000313" key="5">
    <source>
        <dbReference type="EMBL" id="NLW35774.1"/>
    </source>
</evidence>
<dbReference type="GO" id="GO:0003677">
    <property type="term" value="F:DNA binding"/>
    <property type="evidence" value="ECO:0007669"/>
    <property type="project" value="UniProtKB-KW"/>
</dbReference>
<evidence type="ECO:0000313" key="6">
    <source>
        <dbReference type="Proteomes" id="UP000777265"/>
    </source>
</evidence>
<feature type="domain" description="HTH gntR-type" evidence="4">
    <location>
        <begin position="6"/>
        <end position="73"/>
    </location>
</feature>
<dbReference type="Pfam" id="PF07729">
    <property type="entry name" value="FCD"/>
    <property type="match status" value="1"/>
</dbReference>
<dbReference type="Proteomes" id="UP000777265">
    <property type="component" value="Unassembled WGS sequence"/>
</dbReference>
<keyword evidence="3" id="KW-0804">Transcription</keyword>
<dbReference type="PROSITE" id="PS50949">
    <property type="entry name" value="HTH_GNTR"/>
    <property type="match status" value="1"/>
</dbReference>
<keyword evidence="2" id="KW-0238">DNA-binding</keyword>
<dbReference type="SUPFAM" id="SSF48008">
    <property type="entry name" value="GntR ligand-binding domain-like"/>
    <property type="match status" value="1"/>
</dbReference>
<accession>A0A971M4T0</accession>
<dbReference type="PANTHER" id="PTHR43537">
    <property type="entry name" value="TRANSCRIPTIONAL REGULATOR, GNTR FAMILY"/>
    <property type="match status" value="1"/>
</dbReference>
<comment type="caution">
    <text evidence="5">The sequence shown here is derived from an EMBL/GenBank/DDBJ whole genome shotgun (WGS) entry which is preliminary data.</text>
</comment>
<proteinExistence type="predicted"/>
<dbReference type="AlphaFoldDB" id="A0A971M4T0"/>
<dbReference type="GO" id="GO:0003700">
    <property type="term" value="F:DNA-binding transcription factor activity"/>
    <property type="evidence" value="ECO:0007669"/>
    <property type="project" value="InterPro"/>
</dbReference>
<dbReference type="InterPro" id="IPR036388">
    <property type="entry name" value="WH-like_DNA-bd_sf"/>
</dbReference>
<dbReference type="PANTHER" id="PTHR43537:SF5">
    <property type="entry name" value="UXU OPERON TRANSCRIPTIONAL REGULATOR"/>
    <property type="match status" value="1"/>
</dbReference>
<evidence type="ECO:0000256" key="2">
    <source>
        <dbReference type="ARBA" id="ARBA00023125"/>
    </source>
</evidence>
<organism evidence="5 6">
    <name type="scientific">Syntrophorhabdus aromaticivorans</name>
    <dbReference type="NCBI Taxonomy" id="328301"/>
    <lineage>
        <taxon>Bacteria</taxon>
        <taxon>Pseudomonadati</taxon>
        <taxon>Thermodesulfobacteriota</taxon>
        <taxon>Syntrophorhabdia</taxon>
        <taxon>Syntrophorhabdales</taxon>
        <taxon>Syntrophorhabdaceae</taxon>
        <taxon>Syntrophorhabdus</taxon>
    </lineage>
</organism>
<dbReference type="InterPro" id="IPR036390">
    <property type="entry name" value="WH_DNA-bd_sf"/>
</dbReference>
<dbReference type="EMBL" id="JAAYEE010000168">
    <property type="protein sequence ID" value="NLW35774.1"/>
    <property type="molecule type" value="Genomic_DNA"/>
</dbReference>
<keyword evidence="1" id="KW-0805">Transcription regulation</keyword>
<evidence type="ECO:0000256" key="1">
    <source>
        <dbReference type="ARBA" id="ARBA00023015"/>
    </source>
</evidence>
<reference evidence="5" key="1">
    <citation type="journal article" date="2020" name="Biotechnol. Biofuels">
        <title>New insights from the biogas microbiome by comprehensive genome-resolved metagenomics of nearly 1600 species originating from multiple anaerobic digesters.</title>
        <authorList>
            <person name="Campanaro S."/>
            <person name="Treu L."/>
            <person name="Rodriguez-R L.M."/>
            <person name="Kovalovszki A."/>
            <person name="Ziels R.M."/>
            <person name="Maus I."/>
            <person name="Zhu X."/>
            <person name="Kougias P.G."/>
            <person name="Basile A."/>
            <person name="Luo G."/>
            <person name="Schluter A."/>
            <person name="Konstantinidis K.T."/>
            <person name="Angelidaki I."/>
        </authorList>
    </citation>
    <scope>NUCLEOTIDE SEQUENCE</scope>
    <source>
        <strain evidence="5">AS06rmzACSIP_7</strain>
    </source>
</reference>
<dbReference type="InterPro" id="IPR000524">
    <property type="entry name" value="Tscrpt_reg_HTH_GntR"/>
</dbReference>
<sequence length="210" mass="24138">MLLDKKSSEDRAYAEIMAMILSQEIPPGSVMMEGALAERLKMSRTPIRAALRRLVSCGLLDITSNRSASVPILSKKDWDDLFELRLRIEPRIASLAAMKFDSEKGAFLRELVDEEKKEHCDDSISLQEINERLHLGIAELADNKYMFMSLNQVFWRCQLYVCFFDSFLPAAKERVVDRFEKPYELTSIAQHERIVDAITSRNAEQAEEVM</sequence>
<dbReference type="SUPFAM" id="SSF46785">
    <property type="entry name" value="Winged helix' DNA-binding domain"/>
    <property type="match status" value="1"/>
</dbReference>
<protein>
    <submittedName>
        <fullName evidence="5">GntR family transcriptional regulator</fullName>
    </submittedName>
</protein>